<feature type="region of interest" description="Disordered" evidence="10">
    <location>
        <begin position="313"/>
        <end position="348"/>
    </location>
</feature>
<dbReference type="SUPFAM" id="SSF46934">
    <property type="entry name" value="UBA-like"/>
    <property type="match status" value="1"/>
</dbReference>
<evidence type="ECO:0000256" key="7">
    <source>
        <dbReference type="ARBA" id="ARBA00034335"/>
    </source>
</evidence>
<dbReference type="SMART" id="SM00301">
    <property type="entry name" value="DM"/>
    <property type="match status" value="1"/>
</dbReference>
<dbReference type="GO" id="GO:0046872">
    <property type="term" value="F:metal ion binding"/>
    <property type="evidence" value="ECO:0007669"/>
    <property type="project" value="UniProtKB-KW"/>
</dbReference>
<dbReference type="SUPFAM" id="SSF82927">
    <property type="entry name" value="Cysteine-rich DNA binding domain, (DM domain)"/>
    <property type="match status" value="1"/>
</dbReference>
<comment type="function">
    <text evidence="6">May be involved in sexual development.</text>
</comment>
<dbReference type="Gene3D" id="4.10.1040.10">
    <property type="entry name" value="DM DNA-binding domain"/>
    <property type="match status" value="1"/>
</dbReference>
<evidence type="ECO:0000313" key="12">
    <source>
        <dbReference type="EMBL" id="CAK6981107.1"/>
    </source>
</evidence>
<evidence type="ECO:0000256" key="6">
    <source>
        <dbReference type="ARBA" id="ARBA00034300"/>
    </source>
</evidence>
<keyword evidence="5 9" id="KW-0539">Nucleus</keyword>
<feature type="compositionally biased region" description="Low complexity" evidence="10">
    <location>
        <begin position="225"/>
        <end position="235"/>
    </location>
</feature>
<feature type="region of interest" description="Disordered" evidence="10">
    <location>
        <begin position="166"/>
        <end position="254"/>
    </location>
</feature>
<dbReference type="InterPro" id="IPR005173">
    <property type="entry name" value="DMA"/>
</dbReference>
<evidence type="ECO:0000256" key="4">
    <source>
        <dbReference type="ARBA" id="ARBA00023125"/>
    </source>
</evidence>
<dbReference type="PANTHER" id="PTHR12322">
    <property type="entry name" value="DOUBLESEX AND MAB-3 RELATED TRANSCRIPTION FACTOR DMRT"/>
    <property type="match status" value="1"/>
</dbReference>
<keyword evidence="4 9" id="KW-0238">DNA-binding</keyword>
<comment type="subcellular location">
    <subcellularLocation>
        <location evidence="9">Nucleus</location>
    </subcellularLocation>
</comment>
<accession>A0AAV1QDW8</accession>
<dbReference type="Pfam" id="PF00751">
    <property type="entry name" value="DM"/>
    <property type="match status" value="1"/>
</dbReference>
<feature type="DNA-binding region" description="DM" evidence="9">
    <location>
        <begin position="55"/>
        <end position="102"/>
    </location>
</feature>
<dbReference type="GO" id="GO:0007281">
    <property type="term" value="P:germ cell development"/>
    <property type="evidence" value="ECO:0007669"/>
    <property type="project" value="TreeGrafter"/>
</dbReference>
<dbReference type="InterPro" id="IPR009060">
    <property type="entry name" value="UBA-like_sf"/>
</dbReference>
<comment type="similarity">
    <text evidence="1">Belongs to the DMRT family.</text>
</comment>
<dbReference type="Gene3D" id="1.10.8.10">
    <property type="entry name" value="DNA helicase RuvA subunit, C-terminal domain"/>
    <property type="match status" value="1"/>
</dbReference>
<evidence type="ECO:0000256" key="8">
    <source>
        <dbReference type="ARBA" id="ARBA00034363"/>
    </source>
</evidence>
<dbReference type="PROSITE" id="PS40000">
    <property type="entry name" value="DM_1"/>
    <property type="match status" value="1"/>
</dbReference>
<evidence type="ECO:0000256" key="10">
    <source>
        <dbReference type="SAM" id="MobiDB-lite"/>
    </source>
</evidence>
<evidence type="ECO:0000313" key="13">
    <source>
        <dbReference type="Proteomes" id="UP001314229"/>
    </source>
</evidence>
<proteinExistence type="inferred from homology"/>
<evidence type="ECO:0000256" key="2">
    <source>
        <dbReference type="ARBA" id="ARBA00022723"/>
    </source>
</evidence>
<comment type="caution">
    <text evidence="12">The sequence shown here is derived from an EMBL/GenBank/DDBJ whole genome shotgun (WGS) entry which is preliminary data.</text>
</comment>
<dbReference type="InterPro" id="IPR026607">
    <property type="entry name" value="DMRT"/>
</dbReference>
<feature type="compositionally biased region" description="Low complexity" evidence="10">
    <location>
        <begin position="316"/>
        <end position="332"/>
    </location>
</feature>
<feature type="compositionally biased region" description="Polar residues" evidence="10">
    <location>
        <begin position="166"/>
        <end position="183"/>
    </location>
</feature>
<gene>
    <name evidence="12" type="ORF">FSCOSCO3_A009534</name>
</gene>
<dbReference type="InterPro" id="IPR046472">
    <property type="entry name" value="DMRT5_1_DMB_dom"/>
</dbReference>
<dbReference type="InterPro" id="IPR001275">
    <property type="entry name" value="DM_DNA-bd"/>
</dbReference>
<keyword evidence="2 9" id="KW-0479">Metal-binding</keyword>
<evidence type="ECO:0000259" key="11">
    <source>
        <dbReference type="PROSITE" id="PS50809"/>
    </source>
</evidence>
<evidence type="ECO:0000256" key="5">
    <source>
        <dbReference type="ARBA" id="ARBA00023242"/>
    </source>
</evidence>
<dbReference type="GO" id="GO:0000981">
    <property type="term" value="F:DNA-binding transcription factor activity, RNA polymerase II-specific"/>
    <property type="evidence" value="ECO:0007669"/>
    <property type="project" value="TreeGrafter"/>
</dbReference>
<reference evidence="12 13" key="1">
    <citation type="submission" date="2024-01" db="EMBL/GenBank/DDBJ databases">
        <authorList>
            <person name="Alioto T."/>
            <person name="Alioto T."/>
            <person name="Gomez Garrido J."/>
        </authorList>
    </citation>
    <scope>NUCLEOTIDE SEQUENCE [LARGE SCALE GENOMIC DNA]</scope>
</reference>
<evidence type="ECO:0000256" key="9">
    <source>
        <dbReference type="PROSITE-ProRule" id="PRU00070"/>
    </source>
</evidence>
<name>A0AAV1QDW8_SCOSC</name>
<dbReference type="AlphaFoldDB" id="A0AAV1QDW8"/>
<dbReference type="Pfam" id="PF20624">
    <property type="entry name" value="DMRT5_DMB"/>
    <property type="match status" value="1"/>
</dbReference>
<keyword evidence="13" id="KW-1185">Reference proteome</keyword>
<dbReference type="GO" id="GO:0005634">
    <property type="term" value="C:nucleus"/>
    <property type="evidence" value="ECO:0007669"/>
    <property type="project" value="UniProtKB-SubCell"/>
</dbReference>
<sequence length="444" mass="47141">MDLRQELPTVSSASQIHPGAAAAAASIPVSMASSLLRGPPLILRASDKYPRTPKCARCRNHGVVSALKGHKRYCRWKDCMCAKCTLIAERQRVMAAQVALRRQQAQEENEARELQLLYGTAEGLALAAANGIIPPRQNYEVFSSVSSEINSDSSKYELFSKSQLSGSAISQQTAGKPASTESDSAPGISSPDGRHGGSGSENGDSESFISSPVSKPLKDGEETPGSVSSLGSDSGSETDKDDPEPSPSSAASRHMNAIDILTRVFPSHKRSVLELVLQGCGKDVVQAIEQILNNSGAQGANKAGSDEAWTAERMLQSTQQPPSSSASTTAPTRPMLPGAMTLSNRSAFSPLQPNAPHFGADPGAYPLGTHLGLNPLRLAYSAHSRGLAFMTPYSTTGLMPTLGFRPPMDYAFSDLIRDRTMLHKEQGYASGLYGPLVNNTPDKQ</sequence>
<evidence type="ECO:0000256" key="1">
    <source>
        <dbReference type="ARBA" id="ARBA00006834"/>
    </source>
</evidence>
<keyword evidence="3 9" id="KW-0862">Zinc</keyword>
<dbReference type="FunFam" id="4.10.1040.10:FF:000001">
    <property type="entry name" value="doublesex- and mab-3-related transcription factor 1"/>
    <property type="match status" value="1"/>
</dbReference>
<dbReference type="InterPro" id="IPR036407">
    <property type="entry name" value="DM_DNA-bd_sf"/>
</dbReference>
<organism evidence="12 13">
    <name type="scientific">Scomber scombrus</name>
    <name type="common">Atlantic mackerel</name>
    <name type="synonym">Scomber vernalis</name>
    <dbReference type="NCBI Taxonomy" id="13677"/>
    <lineage>
        <taxon>Eukaryota</taxon>
        <taxon>Metazoa</taxon>
        <taxon>Chordata</taxon>
        <taxon>Craniata</taxon>
        <taxon>Vertebrata</taxon>
        <taxon>Euteleostomi</taxon>
        <taxon>Actinopterygii</taxon>
        <taxon>Neopterygii</taxon>
        <taxon>Teleostei</taxon>
        <taxon>Neoteleostei</taxon>
        <taxon>Acanthomorphata</taxon>
        <taxon>Pelagiaria</taxon>
        <taxon>Scombriformes</taxon>
        <taxon>Scombridae</taxon>
        <taxon>Scomber</taxon>
    </lineage>
</organism>
<dbReference type="Proteomes" id="UP001314229">
    <property type="component" value="Unassembled WGS sequence"/>
</dbReference>
<dbReference type="EMBL" id="CAWUFR010000773">
    <property type="protein sequence ID" value="CAK6981107.1"/>
    <property type="molecule type" value="Genomic_DNA"/>
</dbReference>
<protein>
    <recommendedName>
        <fullName evidence="7">Doublesex- and mab-3-related transcription factor A2</fullName>
    </recommendedName>
    <alternativeName>
        <fullName evidence="8">Doublesex- and mab-3-related transcription factor 5</fullName>
    </alternativeName>
</protein>
<feature type="domain" description="DM" evidence="11">
    <location>
        <begin position="55"/>
        <end position="102"/>
    </location>
</feature>
<evidence type="ECO:0000256" key="3">
    <source>
        <dbReference type="ARBA" id="ARBA00022833"/>
    </source>
</evidence>
<dbReference type="Pfam" id="PF03474">
    <property type="entry name" value="DMA"/>
    <property type="match status" value="1"/>
</dbReference>
<dbReference type="PROSITE" id="PS50809">
    <property type="entry name" value="DM_2"/>
    <property type="match status" value="1"/>
</dbReference>
<dbReference type="PANTHER" id="PTHR12322:SF76">
    <property type="entry name" value="DOUBLESEX- AND MAB-3-RELATED TRANSCRIPTION FACTOR A2"/>
    <property type="match status" value="1"/>
</dbReference>
<dbReference type="GO" id="GO:0007548">
    <property type="term" value="P:sex differentiation"/>
    <property type="evidence" value="ECO:0007669"/>
    <property type="project" value="TreeGrafter"/>
</dbReference>
<dbReference type="GO" id="GO:0000978">
    <property type="term" value="F:RNA polymerase II cis-regulatory region sequence-specific DNA binding"/>
    <property type="evidence" value="ECO:0007669"/>
    <property type="project" value="TreeGrafter"/>
</dbReference>